<comment type="similarity">
    <text evidence="1 4">Belongs to the BPI/LBP/Plunc superfamily. BPI/LBP family.</text>
</comment>
<gene>
    <name evidence="7" type="primary">CETP</name>
</gene>
<evidence type="ECO:0000256" key="2">
    <source>
        <dbReference type="ARBA" id="ARBA00022525"/>
    </source>
</evidence>
<dbReference type="GO" id="GO:0046470">
    <property type="term" value="P:phosphatidylcholine metabolic process"/>
    <property type="evidence" value="ECO:0000318"/>
    <property type="project" value="GO_Central"/>
</dbReference>
<evidence type="ECO:0000256" key="3">
    <source>
        <dbReference type="ARBA" id="ARBA00023180"/>
    </source>
</evidence>
<feature type="domain" description="Lipid-binding serum glycoprotein N-terminal" evidence="6">
    <location>
        <begin position="41"/>
        <end position="268"/>
    </location>
</feature>
<dbReference type="GeneTree" id="ENSGT01100000263546"/>
<dbReference type="InParanoid" id="F7F999"/>
<dbReference type="GO" id="GO:0034374">
    <property type="term" value="P:low-density lipoprotein particle remodeling"/>
    <property type="evidence" value="ECO:0000318"/>
    <property type="project" value="GO_Central"/>
</dbReference>
<dbReference type="STRING" id="9258.ENSOANP00000021687"/>
<dbReference type="GO" id="GO:0120020">
    <property type="term" value="F:cholesterol transfer activity"/>
    <property type="evidence" value="ECO:0007669"/>
    <property type="project" value="Ensembl"/>
</dbReference>
<dbReference type="GO" id="GO:0034197">
    <property type="term" value="P:triglyceride transport"/>
    <property type="evidence" value="ECO:0000318"/>
    <property type="project" value="GO_Central"/>
</dbReference>
<keyword evidence="4" id="KW-0443">Lipid metabolism</keyword>
<dbReference type="OMA" id="QICAEIH"/>
<dbReference type="GO" id="GO:0070328">
    <property type="term" value="P:triglyceride homeostasis"/>
    <property type="evidence" value="ECO:0000318"/>
    <property type="project" value="GO_Central"/>
</dbReference>
<dbReference type="eggNOG" id="KOG4160">
    <property type="taxonomic scope" value="Eukaryota"/>
</dbReference>
<feature type="chain" id="PRO_5028557469" description="Cholesteryl ester transfer protein" evidence="4">
    <location>
        <begin position="18"/>
        <end position="503"/>
    </location>
</feature>
<feature type="signal peptide" evidence="4">
    <location>
        <begin position="1"/>
        <end position="17"/>
    </location>
</feature>
<keyword evidence="4" id="KW-0753">Steroid metabolism</keyword>
<dbReference type="GO" id="GO:0055091">
    <property type="term" value="P:phospholipid homeostasis"/>
    <property type="evidence" value="ECO:0000318"/>
    <property type="project" value="GO_Central"/>
</dbReference>
<dbReference type="GO" id="GO:0032376">
    <property type="term" value="P:positive regulation of cholesterol transport"/>
    <property type="evidence" value="ECO:0007669"/>
    <property type="project" value="Ensembl"/>
</dbReference>
<dbReference type="GO" id="GO:0031210">
    <property type="term" value="F:phosphatidylcholine binding"/>
    <property type="evidence" value="ECO:0000318"/>
    <property type="project" value="GO_Central"/>
</dbReference>
<dbReference type="HOGENOM" id="CLU_043151_0_0_1"/>
<evidence type="ECO:0000259" key="6">
    <source>
        <dbReference type="SMART" id="SM00328"/>
    </source>
</evidence>
<dbReference type="SUPFAM" id="SSF55394">
    <property type="entry name" value="Bactericidal permeability-increasing protein, BPI"/>
    <property type="match status" value="2"/>
</dbReference>
<accession>F7F999</accession>
<evidence type="ECO:0000313" key="8">
    <source>
        <dbReference type="Proteomes" id="UP000002279"/>
    </source>
</evidence>
<dbReference type="GO" id="GO:0005548">
    <property type="term" value="F:phospholipid transporter activity"/>
    <property type="evidence" value="ECO:0000318"/>
    <property type="project" value="GO_Central"/>
</dbReference>
<dbReference type="PANTHER" id="PTHR47616">
    <property type="entry name" value="CHOLESTERYL ESTER TRANSFER PROTEIN"/>
    <property type="match status" value="1"/>
</dbReference>
<dbReference type="GO" id="GO:0034364">
    <property type="term" value="C:high-density lipoprotein particle"/>
    <property type="evidence" value="ECO:0000318"/>
    <property type="project" value="GO_Central"/>
</dbReference>
<dbReference type="GO" id="GO:0006641">
    <property type="term" value="P:triglyceride metabolic process"/>
    <property type="evidence" value="ECO:0000318"/>
    <property type="project" value="GO_Central"/>
</dbReference>
<reference evidence="7" key="3">
    <citation type="submission" date="2025-09" db="UniProtKB">
        <authorList>
            <consortium name="Ensembl"/>
        </authorList>
    </citation>
    <scope>IDENTIFICATION</scope>
    <source>
        <strain evidence="7">Glennie</strain>
    </source>
</reference>
<dbReference type="Bgee" id="ENSOANG00000013749">
    <property type="expression patterns" value="Expressed in heart and 7 other cell types or tissues"/>
</dbReference>
<dbReference type="GO" id="GO:0043691">
    <property type="term" value="P:reverse cholesterol transport"/>
    <property type="evidence" value="ECO:0007669"/>
    <property type="project" value="InterPro"/>
</dbReference>
<dbReference type="GO" id="GO:0010874">
    <property type="term" value="P:regulation of cholesterol efflux"/>
    <property type="evidence" value="ECO:0007669"/>
    <property type="project" value="Ensembl"/>
</dbReference>
<keyword evidence="4" id="KW-0732">Signal</keyword>
<dbReference type="GO" id="GO:0034372">
    <property type="term" value="P:very-low-density lipoprotein particle remodeling"/>
    <property type="evidence" value="ECO:0000318"/>
    <property type="project" value="GO_Central"/>
</dbReference>
<evidence type="ECO:0000256" key="1">
    <source>
        <dbReference type="ARBA" id="ARBA00007292"/>
    </source>
</evidence>
<dbReference type="PANTHER" id="PTHR47616:SF1">
    <property type="entry name" value="CHOLESTERYL ESTER TRANSFER PROTEIN"/>
    <property type="match status" value="1"/>
</dbReference>
<dbReference type="Ensembl" id="ENSOANT00000021690.2">
    <property type="protein sequence ID" value="ENSOANP00000021687.2"/>
    <property type="gene ID" value="ENSOANG00000013749.3"/>
</dbReference>
<keyword evidence="5" id="KW-1015">Disulfide bond</keyword>
<dbReference type="InterPro" id="IPR017130">
    <property type="entry name" value="Cholesteryl_ester_transfer"/>
</dbReference>
<evidence type="ECO:0000313" key="7">
    <source>
        <dbReference type="Ensembl" id="ENSOANP00000021687.2"/>
    </source>
</evidence>
<reference evidence="7" key="2">
    <citation type="submission" date="2025-08" db="UniProtKB">
        <authorList>
            <consortium name="Ensembl"/>
        </authorList>
    </citation>
    <scope>IDENTIFICATION</scope>
    <source>
        <strain evidence="7">Glennie</strain>
    </source>
</reference>
<dbReference type="Gene3D" id="3.15.20.10">
    <property type="entry name" value="Bactericidal permeability-increasing protein, domain 2"/>
    <property type="match status" value="1"/>
</dbReference>
<dbReference type="GO" id="GO:0008203">
    <property type="term" value="P:cholesterol metabolic process"/>
    <property type="evidence" value="ECO:0000318"/>
    <property type="project" value="GO_Central"/>
</dbReference>
<name>F7F999_ORNAN</name>
<dbReference type="GO" id="GO:0042632">
    <property type="term" value="P:cholesterol homeostasis"/>
    <property type="evidence" value="ECO:0000318"/>
    <property type="project" value="GO_Central"/>
</dbReference>
<evidence type="ECO:0000256" key="4">
    <source>
        <dbReference type="PIRNR" id="PIRNR037185"/>
    </source>
</evidence>
<dbReference type="FunFam" id="3.15.10.10:FF:000002">
    <property type="entry name" value="Cholesteryl ester transfer protein"/>
    <property type="match status" value="1"/>
</dbReference>
<keyword evidence="3" id="KW-0325">Glycoprotein</keyword>
<keyword evidence="2 4" id="KW-0964">Secreted</keyword>
<dbReference type="Gene3D" id="3.15.10.10">
    <property type="entry name" value="Bactericidal permeability-increasing protein, domain 1"/>
    <property type="match status" value="1"/>
</dbReference>
<dbReference type="InterPro" id="IPR017942">
    <property type="entry name" value="Lipid-bd_serum_glycop_N"/>
</dbReference>
<keyword evidence="8" id="KW-1185">Reference proteome</keyword>
<comment type="function">
    <text evidence="4">Involved in the transfer of neutral lipids, including cholesteryl ester and triglyceride, among lipoprotein particles. Allows the net movement of cholesteryl ester from high density lipoproteins/HDL to triglyceride-rich very low density lipoproteins/VLDL, and the equimolar transport of triglyceride from VLDL to HDL.</text>
</comment>
<proteinExistence type="inferred from homology"/>
<dbReference type="GO" id="GO:2001140">
    <property type="term" value="P:positive regulation of phospholipid transport"/>
    <property type="evidence" value="ECO:0007669"/>
    <property type="project" value="Ensembl"/>
</dbReference>
<keyword evidence="4" id="KW-0153">Cholesterol metabolism</keyword>
<dbReference type="GO" id="GO:0017129">
    <property type="term" value="F:triglyceride binding"/>
    <property type="evidence" value="ECO:0000318"/>
    <property type="project" value="GO_Central"/>
</dbReference>
<evidence type="ECO:0000256" key="5">
    <source>
        <dbReference type="PIRSR" id="PIRSR037185-50"/>
    </source>
</evidence>
<keyword evidence="4" id="KW-0813">Transport</keyword>
<protein>
    <recommendedName>
        <fullName evidence="4">Cholesteryl ester transfer protein</fullName>
    </recommendedName>
</protein>
<dbReference type="Proteomes" id="UP000002279">
    <property type="component" value="Chromosome 11"/>
</dbReference>
<keyword evidence="4" id="KW-0445">Lipid transport</keyword>
<dbReference type="AlphaFoldDB" id="F7F999"/>
<organism evidence="7 8">
    <name type="scientific">Ornithorhynchus anatinus</name>
    <name type="common">Duckbill platypus</name>
    <dbReference type="NCBI Taxonomy" id="9258"/>
    <lineage>
        <taxon>Eukaryota</taxon>
        <taxon>Metazoa</taxon>
        <taxon>Chordata</taxon>
        <taxon>Craniata</taxon>
        <taxon>Vertebrata</taxon>
        <taxon>Euteleostomi</taxon>
        <taxon>Mammalia</taxon>
        <taxon>Monotremata</taxon>
        <taxon>Ornithorhynchidae</taxon>
        <taxon>Ornithorhynchus</taxon>
    </lineage>
</organism>
<dbReference type="GO" id="GO:0015485">
    <property type="term" value="F:cholesterol binding"/>
    <property type="evidence" value="ECO:0000318"/>
    <property type="project" value="GO_Central"/>
</dbReference>
<dbReference type="PIRSF" id="PIRSF037185">
    <property type="entry name" value="Cholesteryl_ester_transf"/>
    <property type="match status" value="1"/>
</dbReference>
<dbReference type="GO" id="GO:0034375">
    <property type="term" value="P:high-density lipoprotein particle remodeling"/>
    <property type="evidence" value="ECO:0000318"/>
    <property type="project" value="GO_Central"/>
</dbReference>
<dbReference type="Pfam" id="PF01273">
    <property type="entry name" value="LBP_BPI_CETP"/>
    <property type="match status" value="1"/>
</dbReference>
<sequence length="503" mass="55670">PLALLLLLFLLPPSLLALPGASRACDLRPPSSLARTGIVCRITKPATLVLNQETTKVIQKAFQRAEYPDINGEKNMLFLGKVEYGLTNIQISNLTIASSEVELKEDKSITITIRNVSVIFQGTLKYGYTGAWLLKVGHAIDFEIESSIDLQINTRLTCNRGKVWADTSDCYLSFHKLLLHLQGDKQPGWIKQLFTDFISFTLKLVLKAQVCKEINTLSNIMAEFVQDKAADILSDGNIGVDISLTQTPDITTGYIESHHRGLLIYKNHSGPTWDSNFRPSLLPDSRMLYFWFSDQVLNALALAAFLDQRLVLTLAGKEFEAVMLNSRGLEEHQDTLREILQSSSYSDAQVEIKSVAAPEITCQPEGTVVKSCVAVVVRLSHQNPSEDVTTTIQASYEHKKLVLHLSDSQIHLKTFRSASKLSAVGINLFLATCYTMTPIPRSSSTQSPLPTKLPPSTPCPVAWGNRGLSWPSGPRSTAPDDSGFFCLFLYGIFPVLTVCQTMY</sequence>
<keyword evidence="4" id="KW-1207">Sterol metabolism</keyword>
<reference evidence="7 8" key="1">
    <citation type="journal article" date="2008" name="Nature">
        <title>Genome analysis of the platypus reveals unique signatures of evolution.</title>
        <authorList>
            <person name="Warren W.C."/>
            <person name="Hillier L.W."/>
            <person name="Marshall Graves J.A."/>
            <person name="Birney E."/>
            <person name="Ponting C.P."/>
            <person name="Grutzner F."/>
            <person name="Belov K."/>
            <person name="Miller W."/>
            <person name="Clarke L."/>
            <person name="Chinwalla A.T."/>
            <person name="Yang S.P."/>
            <person name="Heger A."/>
            <person name="Locke D.P."/>
            <person name="Miethke P."/>
            <person name="Waters P.D."/>
            <person name="Veyrunes F."/>
            <person name="Fulton L."/>
            <person name="Fulton B."/>
            <person name="Graves T."/>
            <person name="Wallis J."/>
            <person name="Puente X.S."/>
            <person name="Lopez-Otin C."/>
            <person name="Ordonez G.R."/>
            <person name="Eichler E.E."/>
            <person name="Chen L."/>
            <person name="Cheng Z."/>
            <person name="Deakin J.E."/>
            <person name="Alsop A."/>
            <person name="Thompson K."/>
            <person name="Kirby P."/>
            <person name="Papenfuss A.T."/>
            <person name="Wakefield M.J."/>
            <person name="Olender T."/>
            <person name="Lancet D."/>
            <person name="Huttley G.A."/>
            <person name="Smit A.F."/>
            <person name="Pask A."/>
            <person name="Temple-Smith P."/>
            <person name="Batzer M.A."/>
            <person name="Walker J.A."/>
            <person name="Konkel M.K."/>
            <person name="Harris R.S."/>
            <person name="Whittington C.M."/>
            <person name="Wong E.S."/>
            <person name="Gemmell N.J."/>
            <person name="Buschiazzo E."/>
            <person name="Vargas Jentzsch I.M."/>
            <person name="Merkel A."/>
            <person name="Schmitz J."/>
            <person name="Zemann A."/>
            <person name="Churakov G."/>
            <person name="Kriegs J.O."/>
            <person name="Brosius J."/>
            <person name="Murchison E.P."/>
            <person name="Sachidanandam R."/>
            <person name="Smith C."/>
            <person name="Hannon G.J."/>
            <person name="Tsend-Ayush E."/>
            <person name="McMillan D."/>
            <person name="Attenborough R."/>
            <person name="Rens W."/>
            <person name="Ferguson-Smith M."/>
            <person name="Lefevre C.M."/>
            <person name="Sharp J.A."/>
            <person name="Nicholas K.R."/>
            <person name="Ray D.A."/>
            <person name="Kube M."/>
            <person name="Reinhardt R."/>
            <person name="Pringle T.H."/>
            <person name="Taylor J."/>
            <person name="Jones R.C."/>
            <person name="Nixon B."/>
            <person name="Dacheux J.L."/>
            <person name="Niwa H."/>
            <person name="Sekita Y."/>
            <person name="Huang X."/>
            <person name="Stark A."/>
            <person name="Kheradpour P."/>
            <person name="Kellis M."/>
            <person name="Flicek P."/>
            <person name="Chen Y."/>
            <person name="Webber C."/>
            <person name="Hardison R."/>
            <person name="Nelson J."/>
            <person name="Hallsworth-Pepin K."/>
            <person name="Delehaunty K."/>
            <person name="Markovic C."/>
            <person name="Minx P."/>
            <person name="Feng Y."/>
            <person name="Kremitzki C."/>
            <person name="Mitreva M."/>
            <person name="Glasscock J."/>
            <person name="Wylie T."/>
            <person name="Wohldmann P."/>
            <person name="Thiru P."/>
            <person name="Nhan M.N."/>
            <person name="Pohl C.S."/>
            <person name="Smith S.M."/>
            <person name="Hou S."/>
            <person name="Nefedov M."/>
            <person name="de Jong P.J."/>
            <person name="Renfree M.B."/>
            <person name="Mardis E.R."/>
            <person name="Wilson R.K."/>
        </authorList>
    </citation>
    <scope>NUCLEOTIDE SEQUENCE [LARGE SCALE GENOMIC DNA]</scope>
    <source>
        <strain evidence="7 8">Glennie</strain>
    </source>
</reference>
<feature type="disulfide bond" evidence="5">
    <location>
        <begin position="170"/>
        <end position="211"/>
    </location>
</feature>
<dbReference type="CDD" id="cd00025">
    <property type="entry name" value="BPI1"/>
    <property type="match status" value="1"/>
</dbReference>
<dbReference type="InterPro" id="IPR017943">
    <property type="entry name" value="Bactericidal_perm-incr_a/b_dom"/>
</dbReference>
<dbReference type="SMART" id="SM00328">
    <property type="entry name" value="BPI1"/>
    <property type="match status" value="1"/>
</dbReference>
<dbReference type="GO" id="GO:0031982">
    <property type="term" value="C:vesicle"/>
    <property type="evidence" value="ECO:0007669"/>
    <property type="project" value="Ensembl"/>
</dbReference>
<comment type="subcellular location">
    <subcellularLocation>
        <location evidence="4">Secreted</location>
    </subcellularLocation>
    <text evidence="4">Secreted in plasma.</text>
</comment>
<dbReference type="FunCoup" id="F7F999">
    <property type="interactions" value="16"/>
</dbReference>